<accession>A0ABR0SV32</accession>
<feature type="compositionally biased region" description="Pro residues" evidence="1">
    <location>
        <begin position="243"/>
        <end position="252"/>
    </location>
</feature>
<dbReference type="Proteomes" id="UP001338125">
    <property type="component" value="Unassembled WGS sequence"/>
</dbReference>
<gene>
    <name evidence="2" type="ORF">PT974_04029</name>
</gene>
<evidence type="ECO:0000313" key="3">
    <source>
        <dbReference type="Proteomes" id="UP001338125"/>
    </source>
</evidence>
<feature type="region of interest" description="Disordered" evidence="1">
    <location>
        <begin position="211"/>
        <end position="255"/>
    </location>
</feature>
<feature type="compositionally biased region" description="Basic residues" evidence="1">
    <location>
        <begin position="319"/>
        <end position="337"/>
    </location>
</feature>
<feature type="region of interest" description="Disordered" evidence="1">
    <location>
        <begin position="280"/>
        <end position="337"/>
    </location>
</feature>
<feature type="compositionally biased region" description="Polar residues" evidence="1">
    <location>
        <begin position="40"/>
        <end position="57"/>
    </location>
</feature>
<evidence type="ECO:0000313" key="2">
    <source>
        <dbReference type="EMBL" id="KAK5995615.1"/>
    </source>
</evidence>
<keyword evidence="3" id="KW-1185">Reference proteome</keyword>
<feature type="compositionally biased region" description="Pro residues" evidence="1">
    <location>
        <begin position="289"/>
        <end position="303"/>
    </location>
</feature>
<feature type="region of interest" description="Disordered" evidence="1">
    <location>
        <begin position="1"/>
        <end position="59"/>
    </location>
</feature>
<evidence type="ECO:0000256" key="1">
    <source>
        <dbReference type="SAM" id="MobiDB-lite"/>
    </source>
</evidence>
<name>A0ABR0SV32_9HYPO</name>
<organism evidence="2 3">
    <name type="scientific">Cladobotryum mycophilum</name>
    <dbReference type="NCBI Taxonomy" id="491253"/>
    <lineage>
        <taxon>Eukaryota</taxon>
        <taxon>Fungi</taxon>
        <taxon>Dikarya</taxon>
        <taxon>Ascomycota</taxon>
        <taxon>Pezizomycotina</taxon>
        <taxon>Sordariomycetes</taxon>
        <taxon>Hypocreomycetidae</taxon>
        <taxon>Hypocreales</taxon>
        <taxon>Hypocreaceae</taxon>
        <taxon>Cladobotryum</taxon>
    </lineage>
</organism>
<sequence length="337" mass="36616">MPRTGYDCTGLPDGARPSNQHPAEGDEDGGTGNEGDRTPRATTPENEGNVPNDQETMTPRAHHTGVNAVNGVHGVANFPMPYHQANFQYPLIHQNGYQVPSFPAPNFHGANFHGHGYPVHGYQQPWEYQPWGQQADWNGQYFHSPANGGFAGGQGQDQNHAHLYGTQGTYPVANPSYNAGYPAHMPPPPMTSAPVNAPQPNGLEDPFVANPAFPPPGPPIPNGFVPQAGNAQYNPATSGYGAPMPPPPPPPQSSELREWTNRVFASHGFPLVYQDPANSSLANEAPEAPNQPQPMLHPSPVPYPNSRQNSNMYNGGVFARRRRRHNERLRNRRGNGH</sequence>
<proteinExistence type="predicted"/>
<reference evidence="2 3" key="1">
    <citation type="submission" date="2024-01" db="EMBL/GenBank/DDBJ databases">
        <title>Complete genome of Cladobotryum mycophilum ATHUM6906.</title>
        <authorList>
            <person name="Christinaki A.C."/>
            <person name="Myridakis A.I."/>
            <person name="Kouvelis V.N."/>
        </authorList>
    </citation>
    <scope>NUCLEOTIDE SEQUENCE [LARGE SCALE GENOMIC DNA]</scope>
    <source>
        <strain evidence="2 3">ATHUM6906</strain>
    </source>
</reference>
<protein>
    <submittedName>
        <fullName evidence="2">Uncharacterized protein</fullName>
    </submittedName>
</protein>
<feature type="compositionally biased region" description="Pro residues" evidence="1">
    <location>
        <begin position="212"/>
        <end position="221"/>
    </location>
</feature>
<dbReference type="EMBL" id="JAVFKD010000004">
    <property type="protein sequence ID" value="KAK5995615.1"/>
    <property type="molecule type" value="Genomic_DNA"/>
</dbReference>
<comment type="caution">
    <text evidence="2">The sequence shown here is derived from an EMBL/GenBank/DDBJ whole genome shotgun (WGS) entry which is preliminary data.</text>
</comment>